<dbReference type="SUPFAM" id="SSF75011">
    <property type="entry name" value="3-carboxy-cis,cis-mucoante lactonizing enzyme"/>
    <property type="match status" value="1"/>
</dbReference>
<organism evidence="1 2">
    <name type="scientific">Streptosporangium brasiliense</name>
    <dbReference type="NCBI Taxonomy" id="47480"/>
    <lineage>
        <taxon>Bacteria</taxon>
        <taxon>Bacillati</taxon>
        <taxon>Actinomycetota</taxon>
        <taxon>Actinomycetes</taxon>
        <taxon>Streptosporangiales</taxon>
        <taxon>Streptosporangiaceae</taxon>
        <taxon>Streptosporangium</taxon>
    </lineage>
</organism>
<evidence type="ECO:0008006" key="3">
    <source>
        <dbReference type="Google" id="ProtNLM"/>
    </source>
</evidence>
<gene>
    <name evidence="1" type="ORF">J2S55_002645</name>
</gene>
<proteinExistence type="predicted"/>
<dbReference type="Gene3D" id="2.130.10.10">
    <property type="entry name" value="YVTN repeat-like/Quinoprotein amine dehydrogenase"/>
    <property type="match status" value="1"/>
</dbReference>
<evidence type="ECO:0000313" key="1">
    <source>
        <dbReference type="EMBL" id="MDP9863379.1"/>
    </source>
</evidence>
<dbReference type="InterPro" id="IPR015943">
    <property type="entry name" value="WD40/YVTN_repeat-like_dom_sf"/>
</dbReference>
<dbReference type="RefSeq" id="WP_306860209.1">
    <property type="nucleotide sequence ID" value="NZ_JAUSRB010000002.1"/>
</dbReference>
<accession>A0ABT9R2C5</accession>
<evidence type="ECO:0000313" key="2">
    <source>
        <dbReference type="Proteomes" id="UP001230426"/>
    </source>
</evidence>
<keyword evidence="2" id="KW-1185">Reference proteome</keyword>
<sequence length="305" mass="32546">MSLLRRPAVLVAVLAVLTVVMRAEAPARARAEPEAGGASVRYAGLAGCVCAPWTLWTWSGQVIKLADARVFASKAGKQRAPLALSPDGEYVAYFRRGDRALVIRNMSTGQVREVPGMQWSRKLRSTRIDLAPAGRYVVLGSGRDDRVLDAYSGESSVVPPGLRPWSFSSDAGLMLAVDDEFRAGIYAISTLAEKGRVPVGGALSPDGATVAHFTDDDSAISLWDVAAGRADGQPIALPAGQIPTRLRWGGSGHLDLQTVARRGEKRSETVYTWHRVDQGTGHLQVVDTFAVPDSVHNPIVAGLSP</sequence>
<reference evidence="1 2" key="1">
    <citation type="submission" date="2023-07" db="EMBL/GenBank/DDBJ databases">
        <title>Sequencing the genomes of 1000 actinobacteria strains.</title>
        <authorList>
            <person name="Klenk H.-P."/>
        </authorList>
    </citation>
    <scope>NUCLEOTIDE SEQUENCE [LARGE SCALE GENOMIC DNA]</scope>
    <source>
        <strain evidence="1 2">DSM 44109</strain>
    </source>
</reference>
<name>A0ABT9R2C5_9ACTN</name>
<dbReference type="Proteomes" id="UP001230426">
    <property type="component" value="Unassembled WGS sequence"/>
</dbReference>
<protein>
    <recommendedName>
        <fullName evidence="3">WD40 repeat domain-containing protein</fullName>
    </recommendedName>
</protein>
<dbReference type="EMBL" id="JAUSRB010000002">
    <property type="protein sequence ID" value="MDP9863379.1"/>
    <property type="molecule type" value="Genomic_DNA"/>
</dbReference>
<comment type="caution">
    <text evidence="1">The sequence shown here is derived from an EMBL/GenBank/DDBJ whole genome shotgun (WGS) entry which is preliminary data.</text>
</comment>